<evidence type="ECO:0000313" key="3">
    <source>
        <dbReference type="EMBL" id="EKF61195.1"/>
    </source>
</evidence>
<name>K2Q7I7_9HYPH</name>
<dbReference type="InterPro" id="IPR051091">
    <property type="entry name" value="O-Glucosyltr/Glycosyltrsf_90"/>
</dbReference>
<protein>
    <submittedName>
        <fullName evidence="3">Lipopolysaccharide-modifying protein</fullName>
    </submittedName>
</protein>
<dbReference type="PANTHER" id="PTHR12203">
    <property type="entry name" value="KDEL LYS-ASP-GLU-LEU CONTAINING - RELATED"/>
    <property type="match status" value="1"/>
</dbReference>
<gene>
    <name evidence="3" type="ORF">QWE_01460</name>
</gene>
<dbReference type="EMBL" id="ALJF01000002">
    <property type="protein sequence ID" value="EKF61195.1"/>
    <property type="molecule type" value="Genomic_DNA"/>
</dbReference>
<evidence type="ECO:0000256" key="1">
    <source>
        <dbReference type="ARBA" id="ARBA00022679"/>
    </source>
</evidence>
<proteinExistence type="predicted"/>
<dbReference type="InterPro" id="IPR006598">
    <property type="entry name" value="CAP10"/>
</dbReference>
<dbReference type="STRING" id="1156935.QWE_01460"/>
<accession>K2Q7I7</accession>
<sequence>MKLPALDKTAKTINRVRYYAAGITRHAVPREWYLQRCRQILGDLEASPELEELMRRANYYNRLPHCSVQLGTRLNAVDRAQSRYYFDLDEYLRYFPCRLKVNYLFGDVTWVPNAPSLVKSRPTGEANENSVLLNLDKLRHFRLCADDTPWAKKKPMAVWRGALNNPLRVELLRRHQQSEFADVGHIGEAKDGLQAKGFLSPQEQMGYRYILSIEGFDVATNLKWIMASRSVCVMPKGRYETWFMEGGLIPDHHFVEVRPDFSDLEDKIAELERNPQWAQDIVANANAYVASFCDRKTERKISLLVLQKYFEATGQLPPSAFSPLFFQQTRELQPA</sequence>
<dbReference type="PANTHER" id="PTHR12203:SF35">
    <property type="entry name" value="PROTEIN O-GLUCOSYLTRANSFERASE 1"/>
    <property type="match status" value="1"/>
</dbReference>
<dbReference type="PATRIC" id="fig|1156935.5.peg.295"/>
<comment type="caution">
    <text evidence="3">The sequence shown here is derived from an EMBL/GenBank/DDBJ whole genome shotgun (WGS) entry which is preliminary data.</text>
</comment>
<dbReference type="AlphaFoldDB" id="K2Q7I7"/>
<keyword evidence="4" id="KW-1185">Reference proteome</keyword>
<reference evidence="3 4" key="1">
    <citation type="journal article" date="2012" name="J. Bacteriol.">
        <title>Draft Genome Sequence of Agrobacterium albertimagni Strain AOL15.</title>
        <authorList>
            <person name="Trimble W.L."/>
            <person name="Phung le T."/>
            <person name="Meyer F."/>
            <person name="Gilbert J.A."/>
            <person name="Silver S."/>
        </authorList>
    </citation>
    <scope>NUCLEOTIDE SEQUENCE [LARGE SCALE GENOMIC DNA]</scope>
    <source>
        <strain evidence="3 4">AOL15</strain>
    </source>
</reference>
<evidence type="ECO:0000259" key="2">
    <source>
        <dbReference type="SMART" id="SM00672"/>
    </source>
</evidence>
<keyword evidence="1" id="KW-0808">Transferase</keyword>
<dbReference type="SMART" id="SM00672">
    <property type="entry name" value="CAP10"/>
    <property type="match status" value="1"/>
</dbReference>
<dbReference type="eggNOG" id="ENOG502Z7XI">
    <property type="taxonomic scope" value="Bacteria"/>
</dbReference>
<evidence type="ECO:0000313" key="4">
    <source>
        <dbReference type="Proteomes" id="UP000007123"/>
    </source>
</evidence>
<dbReference type="GO" id="GO:0016740">
    <property type="term" value="F:transferase activity"/>
    <property type="evidence" value="ECO:0007669"/>
    <property type="project" value="UniProtKB-KW"/>
</dbReference>
<organism evidence="3 4">
    <name type="scientific">Agrobacterium albertimagni AOL15</name>
    <dbReference type="NCBI Taxonomy" id="1156935"/>
    <lineage>
        <taxon>Bacteria</taxon>
        <taxon>Pseudomonadati</taxon>
        <taxon>Pseudomonadota</taxon>
        <taxon>Alphaproteobacteria</taxon>
        <taxon>Hyphomicrobiales</taxon>
        <taxon>Rhizobiaceae</taxon>
        <taxon>Rhizobium/Agrobacterium group</taxon>
        <taxon>Agrobacterium</taxon>
    </lineage>
</organism>
<dbReference type="Proteomes" id="UP000007123">
    <property type="component" value="Unassembled WGS sequence"/>
</dbReference>
<dbReference type="Pfam" id="PF05686">
    <property type="entry name" value="Glyco_transf_90"/>
    <property type="match status" value="1"/>
</dbReference>
<feature type="domain" description="Glycosyl transferase CAP10" evidence="2">
    <location>
        <begin position="104"/>
        <end position="310"/>
    </location>
</feature>